<dbReference type="InterPro" id="IPR036396">
    <property type="entry name" value="Cyt_P450_sf"/>
</dbReference>
<dbReference type="GO" id="GO:0004497">
    <property type="term" value="F:monooxygenase activity"/>
    <property type="evidence" value="ECO:0007669"/>
    <property type="project" value="UniProtKB-KW"/>
</dbReference>
<sequence length="133" mass="15552">MWRHIFLIITTRASASLVRIHSYGLGHCRGEKWAKHRKIVTPAFHLHKLKNTLFYFIPGWRYFPTKANRRLKAISKEIQSLLKEEPTSEGLNHLKIATMILQEVLRSSRSLVKIPFSVLSRDGDIYQPKQTEE</sequence>
<name>A0AAD2ECH6_9LAMI</name>
<dbReference type="PANTHER" id="PTHR24282:SF255">
    <property type="entry name" value="CYTOCHROME P450 72A11-RELATED"/>
    <property type="match status" value="1"/>
</dbReference>
<feature type="chain" id="PRO_5042208903" evidence="11">
    <location>
        <begin position="16"/>
        <end position="133"/>
    </location>
</feature>
<comment type="similarity">
    <text evidence="2">Belongs to the cytochrome P450 family.</text>
</comment>
<keyword evidence="7" id="KW-0560">Oxidoreductase</keyword>
<evidence type="ECO:0000313" key="12">
    <source>
        <dbReference type="EMBL" id="CAI9784303.1"/>
    </source>
</evidence>
<comment type="subcellular location">
    <subcellularLocation>
        <location evidence="1">Membrane</location>
    </subcellularLocation>
</comment>
<keyword evidence="9" id="KW-0503">Monooxygenase</keyword>
<keyword evidence="13" id="KW-1185">Reference proteome</keyword>
<dbReference type="PANTHER" id="PTHR24282">
    <property type="entry name" value="CYTOCHROME P450 FAMILY MEMBER"/>
    <property type="match status" value="1"/>
</dbReference>
<keyword evidence="6" id="KW-1133">Transmembrane helix</keyword>
<keyword evidence="5" id="KW-0479">Metal-binding</keyword>
<dbReference type="Proteomes" id="UP000834106">
    <property type="component" value="Chromosome 20"/>
</dbReference>
<protein>
    <submittedName>
        <fullName evidence="12">Uncharacterized protein</fullName>
    </submittedName>
</protein>
<organism evidence="12 13">
    <name type="scientific">Fraxinus pennsylvanica</name>
    <dbReference type="NCBI Taxonomy" id="56036"/>
    <lineage>
        <taxon>Eukaryota</taxon>
        <taxon>Viridiplantae</taxon>
        <taxon>Streptophyta</taxon>
        <taxon>Embryophyta</taxon>
        <taxon>Tracheophyta</taxon>
        <taxon>Spermatophyta</taxon>
        <taxon>Magnoliopsida</taxon>
        <taxon>eudicotyledons</taxon>
        <taxon>Gunneridae</taxon>
        <taxon>Pentapetalae</taxon>
        <taxon>asterids</taxon>
        <taxon>lamiids</taxon>
        <taxon>Lamiales</taxon>
        <taxon>Oleaceae</taxon>
        <taxon>Oleeae</taxon>
        <taxon>Fraxinus</taxon>
    </lineage>
</organism>
<evidence type="ECO:0000313" key="13">
    <source>
        <dbReference type="Proteomes" id="UP000834106"/>
    </source>
</evidence>
<evidence type="ECO:0000256" key="8">
    <source>
        <dbReference type="ARBA" id="ARBA00023004"/>
    </source>
</evidence>
<keyword evidence="11" id="KW-0732">Signal</keyword>
<dbReference type="InterPro" id="IPR050665">
    <property type="entry name" value="Cytochrome_P450_Monooxygen"/>
</dbReference>
<evidence type="ECO:0000256" key="6">
    <source>
        <dbReference type="ARBA" id="ARBA00022989"/>
    </source>
</evidence>
<accession>A0AAD2ECH6</accession>
<dbReference type="SUPFAM" id="SSF48264">
    <property type="entry name" value="Cytochrome P450"/>
    <property type="match status" value="1"/>
</dbReference>
<evidence type="ECO:0000256" key="11">
    <source>
        <dbReference type="SAM" id="SignalP"/>
    </source>
</evidence>
<evidence type="ECO:0000256" key="9">
    <source>
        <dbReference type="ARBA" id="ARBA00023033"/>
    </source>
</evidence>
<dbReference type="GO" id="GO:0020037">
    <property type="term" value="F:heme binding"/>
    <property type="evidence" value="ECO:0007669"/>
    <property type="project" value="InterPro"/>
</dbReference>
<evidence type="ECO:0000256" key="2">
    <source>
        <dbReference type="ARBA" id="ARBA00010617"/>
    </source>
</evidence>
<dbReference type="EMBL" id="OU503055">
    <property type="protein sequence ID" value="CAI9784303.1"/>
    <property type="molecule type" value="Genomic_DNA"/>
</dbReference>
<dbReference type="GO" id="GO:0005506">
    <property type="term" value="F:iron ion binding"/>
    <property type="evidence" value="ECO:0007669"/>
    <property type="project" value="InterPro"/>
</dbReference>
<evidence type="ECO:0000256" key="3">
    <source>
        <dbReference type="ARBA" id="ARBA00022617"/>
    </source>
</evidence>
<feature type="signal peptide" evidence="11">
    <location>
        <begin position="1"/>
        <end position="15"/>
    </location>
</feature>
<keyword evidence="4" id="KW-0812">Transmembrane</keyword>
<evidence type="ECO:0000256" key="10">
    <source>
        <dbReference type="ARBA" id="ARBA00023136"/>
    </source>
</evidence>
<dbReference type="GO" id="GO:0016705">
    <property type="term" value="F:oxidoreductase activity, acting on paired donors, with incorporation or reduction of molecular oxygen"/>
    <property type="evidence" value="ECO:0007669"/>
    <property type="project" value="InterPro"/>
</dbReference>
<evidence type="ECO:0000256" key="1">
    <source>
        <dbReference type="ARBA" id="ARBA00004370"/>
    </source>
</evidence>
<proteinExistence type="inferred from homology"/>
<dbReference type="GO" id="GO:0016020">
    <property type="term" value="C:membrane"/>
    <property type="evidence" value="ECO:0007669"/>
    <property type="project" value="UniProtKB-SubCell"/>
</dbReference>
<evidence type="ECO:0000256" key="5">
    <source>
        <dbReference type="ARBA" id="ARBA00022723"/>
    </source>
</evidence>
<keyword evidence="3" id="KW-0349">Heme</keyword>
<evidence type="ECO:0000256" key="4">
    <source>
        <dbReference type="ARBA" id="ARBA00022692"/>
    </source>
</evidence>
<gene>
    <name evidence="12" type="ORF">FPE_LOCUS31733</name>
</gene>
<dbReference type="AlphaFoldDB" id="A0AAD2ECH6"/>
<reference evidence="12" key="1">
    <citation type="submission" date="2023-05" db="EMBL/GenBank/DDBJ databases">
        <authorList>
            <person name="Huff M."/>
        </authorList>
    </citation>
    <scope>NUCLEOTIDE SEQUENCE</scope>
</reference>
<keyword evidence="8" id="KW-0408">Iron</keyword>
<evidence type="ECO:0000256" key="7">
    <source>
        <dbReference type="ARBA" id="ARBA00023002"/>
    </source>
</evidence>
<keyword evidence="10" id="KW-0472">Membrane</keyword>